<sequence length="381" mass="43110">MEPGFSIQRIGRFRYGMSVQQNRWSNNIYRAIGVLLAVLYLGGSAGCGQSDRGSQFQKKETATKSLASNGDLMVRTDYSDKNNWLSLPQYQDKQVDIFYVYPTAWGMPEGSTSVVSTIDNEKMRHTAAGNFETQATAFQPVGNIFAPFYRQLDAGFILSKSPLIERAYIGVTPYADIADSFDYYIKHYNHGRPFILAGHSQGSMVLKELLMVYMKDHPEVQERMVAAYLLGFSVTEEDMQRNPHLKYAEGPDDTGVIISFNTEAPGLTVENKTVLEGALTINPITWTRSETTASAYLSKGSRIRDGEDYMDIFHFADAAVNQERGTVMCSTVNPQDFRSGSSDLFPLGVYHAYDYQFYYYDIRENARNRVEHYFQNAETEQ</sequence>
<protein>
    <submittedName>
        <fullName evidence="1">DUF3089 domain-containing protein</fullName>
    </submittedName>
</protein>
<evidence type="ECO:0000313" key="2">
    <source>
        <dbReference type="Proteomes" id="UP001314681"/>
    </source>
</evidence>
<evidence type="ECO:0000313" key="1">
    <source>
        <dbReference type="EMBL" id="MBU9727524.1"/>
    </source>
</evidence>
<proteinExistence type="predicted"/>
<reference evidence="1 2" key="1">
    <citation type="submission" date="2021-06" db="EMBL/GenBank/DDBJ databases">
        <title>Description of novel taxa of the family Lachnospiraceae.</title>
        <authorList>
            <person name="Chaplin A.V."/>
            <person name="Sokolova S.R."/>
            <person name="Pikina A.P."/>
            <person name="Korzhanova M."/>
            <person name="Belova V."/>
            <person name="Korostin D."/>
            <person name="Efimov B.A."/>
        </authorList>
    </citation>
    <scope>NUCLEOTIDE SEQUENCE [LARGE SCALE GENOMIC DNA]</scope>
    <source>
        <strain evidence="1 2">ASD4241</strain>
    </source>
</reference>
<dbReference type="Pfam" id="PF11288">
    <property type="entry name" value="DUF3089"/>
    <property type="match status" value="1"/>
</dbReference>
<keyword evidence="2" id="KW-1185">Reference proteome</keyword>
<dbReference type="SUPFAM" id="SSF53474">
    <property type="entry name" value="alpha/beta-Hydrolases"/>
    <property type="match status" value="1"/>
</dbReference>
<dbReference type="Proteomes" id="UP001314681">
    <property type="component" value="Unassembled WGS sequence"/>
</dbReference>
<dbReference type="EMBL" id="JAHQCX010000011">
    <property type="protein sequence ID" value="MBU9727524.1"/>
    <property type="molecule type" value="Genomic_DNA"/>
</dbReference>
<dbReference type="InterPro" id="IPR021440">
    <property type="entry name" value="DUF3089"/>
</dbReference>
<dbReference type="RefSeq" id="WP_158352055.1">
    <property type="nucleotide sequence ID" value="NZ_JAHQCX010000011.1"/>
</dbReference>
<gene>
    <name evidence="1" type="ORF">KTH90_16045</name>
</gene>
<comment type="caution">
    <text evidence="1">The sequence shown here is derived from an EMBL/GenBank/DDBJ whole genome shotgun (WGS) entry which is preliminary data.</text>
</comment>
<name>A0ABS6KAI4_9FIRM</name>
<dbReference type="InterPro" id="IPR029058">
    <property type="entry name" value="AB_hydrolase_fold"/>
</dbReference>
<accession>A0ABS6KAI4</accession>
<organism evidence="1 2">
    <name type="scientific">Diplocloster modestus</name>
    <dbReference type="NCBI Taxonomy" id="2850322"/>
    <lineage>
        <taxon>Bacteria</taxon>
        <taxon>Bacillati</taxon>
        <taxon>Bacillota</taxon>
        <taxon>Clostridia</taxon>
        <taxon>Lachnospirales</taxon>
        <taxon>Lachnospiraceae</taxon>
        <taxon>Diplocloster</taxon>
    </lineage>
</organism>